<evidence type="ECO:0000313" key="1">
    <source>
        <dbReference type="EMBL" id="MBB4667035.1"/>
    </source>
</evidence>
<name>A0A7W7BQQ2_9MICO</name>
<keyword evidence="2" id="KW-1185">Reference proteome</keyword>
<protein>
    <submittedName>
        <fullName evidence="1">Uncharacterized protein</fullName>
    </submittedName>
</protein>
<dbReference type="RefSeq" id="WP_184217155.1">
    <property type="nucleotide sequence ID" value="NZ_JACHMD010000001.1"/>
</dbReference>
<evidence type="ECO:0000313" key="2">
    <source>
        <dbReference type="Proteomes" id="UP000573729"/>
    </source>
</evidence>
<sequence length="89" mass="9811">MSSQYEQNVVIPRELEATRPAILAAITAGIVELGDRIVADGRRAIWDKVAIVTDEEEIAEGGYGEIHQVVFQRSFRISVQTVSPDEVAE</sequence>
<comment type="caution">
    <text evidence="1">The sequence shown here is derived from an EMBL/GenBank/DDBJ whole genome shotgun (WGS) entry which is preliminary data.</text>
</comment>
<organism evidence="1 2">
    <name type="scientific">Microbacterium marinum</name>
    <dbReference type="NCBI Taxonomy" id="421115"/>
    <lineage>
        <taxon>Bacteria</taxon>
        <taxon>Bacillati</taxon>
        <taxon>Actinomycetota</taxon>
        <taxon>Actinomycetes</taxon>
        <taxon>Micrococcales</taxon>
        <taxon>Microbacteriaceae</taxon>
        <taxon>Microbacterium</taxon>
    </lineage>
</organism>
<dbReference type="Proteomes" id="UP000573729">
    <property type="component" value="Unassembled WGS sequence"/>
</dbReference>
<dbReference type="AlphaFoldDB" id="A0A7W7BQQ2"/>
<proteinExistence type="predicted"/>
<reference evidence="1 2" key="1">
    <citation type="submission" date="2020-08" db="EMBL/GenBank/DDBJ databases">
        <title>Sequencing the genomes of 1000 actinobacteria strains.</title>
        <authorList>
            <person name="Klenk H.-P."/>
        </authorList>
    </citation>
    <scope>NUCLEOTIDE SEQUENCE [LARGE SCALE GENOMIC DNA]</scope>
    <source>
        <strain evidence="1 2">DSM 24947</strain>
    </source>
</reference>
<dbReference type="EMBL" id="JACHMD010000001">
    <property type="protein sequence ID" value="MBB4667035.1"/>
    <property type="molecule type" value="Genomic_DNA"/>
</dbReference>
<gene>
    <name evidence="1" type="ORF">BKA24_001744</name>
</gene>
<accession>A0A7W7BQQ2</accession>